<name>W1J239_9GAMM</name>
<accession>W1J239</accession>
<proteinExistence type="predicted"/>
<keyword evidence="1" id="KW-1133">Transmembrane helix</keyword>
<evidence type="ECO:0000313" key="2">
    <source>
        <dbReference type="EMBL" id="CDL84794.1"/>
    </source>
</evidence>
<feature type="transmembrane region" description="Helical" evidence="1">
    <location>
        <begin position="220"/>
        <end position="239"/>
    </location>
</feature>
<keyword evidence="1" id="KW-0472">Membrane</keyword>
<dbReference type="InterPro" id="IPR048130">
    <property type="entry name" value="T6SS_ExIF-like"/>
</dbReference>
<evidence type="ECO:0000313" key="3">
    <source>
        <dbReference type="Proteomes" id="UP000019202"/>
    </source>
</evidence>
<protein>
    <submittedName>
        <fullName evidence="2">Membrane Protein</fullName>
    </submittedName>
</protein>
<reference evidence="2" key="1">
    <citation type="submission" date="2013-11" db="EMBL/GenBank/DDBJ databases">
        <title>Draft genome sequence and annotation of the entomopathogenic bacteria, Xenorhabdus cabanillasi strain JM26 and Xenorhabdus szentirmai strain DSM 16338.</title>
        <authorList>
            <person name="Gualtieri M."/>
            <person name="Ogier J.C."/>
            <person name="Pages S."/>
            <person name="Givaudan A."/>
            <person name="Gaudriault S."/>
        </authorList>
    </citation>
    <scope>NUCLEOTIDE SEQUENCE [LARGE SCALE GENOMIC DNA]</scope>
    <source>
        <strain evidence="2">DSM 16338</strain>
    </source>
</reference>
<comment type="caution">
    <text evidence="2">The sequence shown here is derived from an EMBL/GenBank/DDBJ whole genome shotgun (WGS) entry which is preliminary data.</text>
</comment>
<feature type="transmembrane region" description="Helical" evidence="1">
    <location>
        <begin position="251"/>
        <end position="271"/>
    </location>
</feature>
<sequence>MQILTFSQLNINYFIIKIKMKENKKEYIDLERMEYDLRNFRYDIEYKKSKFKKRGVSKGKYEKLIRNTTKAMDELTKELDLAPPRPELPPQEPLFKIEGMIEELEIRYIKNYFNSSHYYLGEYDYERNIKENRYGVFSDGPDCRELSNSDFVKGRINGKKFYGWLGRTVIKEGDYVEMVVVEKDDCYIVYAITLPEKRILMMTPKCEHGRYILILEGARCAFFFYLIMLFLTALIMIGMEKYLEKILYIMSVPYPMMFFVLYLFFAVVCLIRPSPTIKLAERIFVALGVPNYKSKSFDLKRISKFNEISEEEIELFLEGDPHRSDLYFY</sequence>
<evidence type="ECO:0000256" key="1">
    <source>
        <dbReference type="SAM" id="Phobius"/>
    </source>
</evidence>
<organism evidence="2 3">
    <name type="scientific">Xenorhabdus szentirmaii DSM 16338</name>
    <dbReference type="NCBI Taxonomy" id="1427518"/>
    <lineage>
        <taxon>Bacteria</taxon>
        <taxon>Pseudomonadati</taxon>
        <taxon>Pseudomonadota</taxon>
        <taxon>Gammaproteobacteria</taxon>
        <taxon>Enterobacterales</taxon>
        <taxon>Morganellaceae</taxon>
        <taxon>Xenorhabdus</taxon>
    </lineage>
</organism>
<keyword evidence="3" id="KW-1185">Reference proteome</keyword>
<dbReference type="EMBL" id="CBXF010000113">
    <property type="protein sequence ID" value="CDL84794.1"/>
    <property type="molecule type" value="Genomic_DNA"/>
</dbReference>
<dbReference type="AlphaFoldDB" id="W1J239"/>
<dbReference type="Proteomes" id="UP000019202">
    <property type="component" value="Unassembled WGS sequence"/>
</dbReference>
<keyword evidence="1" id="KW-0812">Transmembrane</keyword>
<dbReference type="NCBIfam" id="NF041560">
    <property type="entry name" value="T6SS_Burk_ExIF"/>
    <property type="match status" value="1"/>
</dbReference>
<gene>
    <name evidence="2" type="ORF">XSR1_520006</name>
</gene>